<reference evidence="2 3" key="1">
    <citation type="submission" date="2024-08" db="EMBL/GenBank/DDBJ databases">
        <authorList>
            <person name="Cucini C."/>
            <person name="Frati F."/>
        </authorList>
    </citation>
    <scope>NUCLEOTIDE SEQUENCE [LARGE SCALE GENOMIC DNA]</scope>
</reference>
<feature type="transmembrane region" description="Helical" evidence="1">
    <location>
        <begin position="202"/>
        <end position="222"/>
    </location>
</feature>
<evidence type="ECO:0000313" key="2">
    <source>
        <dbReference type="EMBL" id="CAL8098119.1"/>
    </source>
</evidence>
<evidence type="ECO:0000256" key="1">
    <source>
        <dbReference type="SAM" id="Phobius"/>
    </source>
</evidence>
<feature type="transmembrane region" description="Helical" evidence="1">
    <location>
        <begin position="307"/>
        <end position="327"/>
    </location>
</feature>
<evidence type="ECO:0008006" key="4">
    <source>
        <dbReference type="Google" id="ProtNLM"/>
    </source>
</evidence>
<gene>
    <name evidence="2" type="ORF">ODALV1_LOCUS9834</name>
</gene>
<keyword evidence="1" id="KW-0472">Membrane</keyword>
<organism evidence="2 3">
    <name type="scientific">Orchesella dallaii</name>
    <dbReference type="NCBI Taxonomy" id="48710"/>
    <lineage>
        <taxon>Eukaryota</taxon>
        <taxon>Metazoa</taxon>
        <taxon>Ecdysozoa</taxon>
        <taxon>Arthropoda</taxon>
        <taxon>Hexapoda</taxon>
        <taxon>Collembola</taxon>
        <taxon>Entomobryomorpha</taxon>
        <taxon>Entomobryoidea</taxon>
        <taxon>Orchesellidae</taxon>
        <taxon>Orchesellinae</taxon>
        <taxon>Orchesella</taxon>
    </lineage>
</organism>
<comment type="caution">
    <text evidence="2">The sequence shown here is derived from an EMBL/GenBank/DDBJ whole genome shotgun (WGS) entry which is preliminary data.</text>
</comment>
<feature type="transmembrane region" description="Helical" evidence="1">
    <location>
        <begin position="157"/>
        <end position="182"/>
    </location>
</feature>
<feature type="transmembrane region" description="Helical" evidence="1">
    <location>
        <begin position="280"/>
        <end position="301"/>
    </location>
</feature>
<evidence type="ECO:0000313" key="3">
    <source>
        <dbReference type="Proteomes" id="UP001642540"/>
    </source>
</evidence>
<keyword evidence="3" id="KW-1185">Reference proteome</keyword>
<feature type="transmembrane region" description="Helical" evidence="1">
    <location>
        <begin position="52"/>
        <end position="79"/>
    </location>
</feature>
<name>A0ABP1QCG9_9HEXA</name>
<keyword evidence="1" id="KW-1133">Transmembrane helix</keyword>
<sequence>MHNFSRKMATPLVWKAFQLHERLFSYMYHCPIYMDNKTRQLTKSSSFSKNRFFYFVFIICFYTICLNLAIFAIITETFYTPGGKNPSPFKISIMLTILIGDIFTIGILVIHLTDVNYVPAYNQLLQLDASMKTKFSGIVNQLKMEGGWMAKYDLNGIIVNVMVIVLAICPPFVLLFALVFKLDQVSYTVELFLPENEENRKLVQHIILPFLFRLVVCGLVVWEGCRQLSLDLILLSTFVKTVTHCLQIISRIQNKHQAYLTYRHLLLTCNANETASKITFLALSSGQVACVTLFCITVTYFKLSPSPILLIFPVFGVMSLLLMLVTLPPAIAMYETSNDILSNWKLGVFSREKQENSIVLNLDRSLRRDAVALRHVKMSVGPVMVMKRGYEREYLSVLLDNCMSALLLF</sequence>
<keyword evidence="1" id="KW-0812">Transmembrane</keyword>
<proteinExistence type="predicted"/>
<dbReference type="EMBL" id="CAXLJM020000030">
    <property type="protein sequence ID" value="CAL8098119.1"/>
    <property type="molecule type" value="Genomic_DNA"/>
</dbReference>
<dbReference type="Proteomes" id="UP001642540">
    <property type="component" value="Unassembled WGS sequence"/>
</dbReference>
<protein>
    <recommendedName>
        <fullName evidence="4">Odorant receptor</fullName>
    </recommendedName>
</protein>
<feature type="transmembrane region" description="Helical" evidence="1">
    <location>
        <begin position="91"/>
        <end position="112"/>
    </location>
</feature>
<accession>A0ABP1QCG9</accession>